<keyword evidence="5" id="KW-0472">Membrane</keyword>
<feature type="domain" description="Expansin-like CBD" evidence="8">
    <location>
        <begin position="154"/>
        <end position="234"/>
    </location>
</feature>
<organism evidence="9 10">
    <name type="scientific">Kingdonia uniflora</name>
    <dbReference type="NCBI Taxonomy" id="39325"/>
    <lineage>
        <taxon>Eukaryota</taxon>
        <taxon>Viridiplantae</taxon>
        <taxon>Streptophyta</taxon>
        <taxon>Embryophyta</taxon>
        <taxon>Tracheophyta</taxon>
        <taxon>Spermatophyta</taxon>
        <taxon>Magnoliopsida</taxon>
        <taxon>Ranunculales</taxon>
        <taxon>Circaeasteraceae</taxon>
        <taxon>Kingdonia</taxon>
    </lineage>
</organism>
<evidence type="ECO:0000256" key="1">
    <source>
        <dbReference type="ARBA" id="ARBA00005392"/>
    </source>
</evidence>
<evidence type="ECO:0000256" key="2">
    <source>
        <dbReference type="ARBA" id="ARBA00022512"/>
    </source>
</evidence>
<keyword evidence="2 6" id="KW-0134">Cell wall</keyword>
<reference evidence="9 10" key="1">
    <citation type="journal article" date="2020" name="IScience">
        <title>Genome Sequencing of the Endangered Kingdonia uniflora (Circaeasteraceae, Ranunculales) Reveals Potential Mechanisms of Evolutionary Specialization.</title>
        <authorList>
            <person name="Sun Y."/>
            <person name="Deng T."/>
            <person name="Zhang A."/>
            <person name="Moore M.J."/>
            <person name="Landis J.B."/>
            <person name="Lin N."/>
            <person name="Zhang H."/>
            <person name="Zhang X."/>
            <person name="Huang J."/>
            <person name="Zhang X."/>
            <person name="Sun H."/>
            <person name="Wang H."/>
        </authorList>
    </citation>
    <scope>NUCLEOTIDE SEQUENCE [LARGE SCALE GENOMIC DNA]</scope>
    <source>
        <strain evidence="9">TB1705</strain>
        <tissue evidence="9">Leaf</tissue>
    </source>
</reference>
<dbReference type="CDD" id="cd22274">
    <property type="entry name" value="DPBB_EXPA_N"/>
    <property type="match status" value="1"/>
</dbReference>
<dbReference type="InterPro" id="IPR007117">
    <property type="entry name" value="Expansin_CBD"/>
</dbReference>
<evidence type="ECO:0000259" key="8">
    <source>
        <dbReference type="PROSITE" id="PS50843"/>
    </source>
</evidence>
<evidence type="ECO:0000313" key="10">
    <source>
        <dbReference type="Proteomes" id="UP000541444"/>
    </source>
</evidence>
<dbReference type="InterPro" id="IPR007112">
    <property type="entry name" value="Expansin/allergen_DPBB_dom"/>
</dbReference>
<evidence type="ECO:0000259" key="7">
    <source>
        <dbReference type="PROSITE" id="PS50842"/>
    </source>
</evidence>
<dbReference type="FunFam" id="2.60.40.760:FF:000001">
    <property type="entry name" value="Expansin"/>
    <property type="match status" value="1"/>
</dbReference>
<protein>
    <recommendedName>
        <fullName evidence="6">Expansin</fullName>
    </recommendedName>
</protein>
<dbReference type="PROSITE" id="PS50842">
    <property type="entry name" value="EXPANSIN_EG45"/>
    <property type="match status" value="1"/>
</dbReference>
<dbReference type="InterPro" id="IPR002963">
    <property type="entry name" value="Expansin"/>
</dbReference>
<accession>A0A7J7NVY1</accession>
<sequence>MFGGALGDNSWKLAHATFYGGGDASGTMGGACGYGDLNSDGYGLETTALSTALFNNGDSCGACFQIMCASTMDPKWCLMGNYLTVTATNFCPPNYDLPNDNGGWCNPPLEHFDMSQPAFEKIAIYEAGIVPVVYRRVRCKRDGGIRFQINGLDYFQLVLITNVGGAGQITNVWIKGSETATWETMSRNWGSNWQSLTYFNGQSLSFKIQTSNGRTRTIYDVAPSDWSFGQTFSTNTQF</sequence>
<dbReference type="PANTHER" id="PTHR31867">
    <property type="entry name" value="EXPANSIN-A15"/>
    <property type="match status" value="1"/>
</dbReference>
<dbReference type="SUPFAM" id="SSF50685">
    <property type="entry name" value="Barwin-like endoglucanases"/>
    <property type="match status" value="1"/>
</dbReference>
<dbReference type="PRINTS" id="PR01225">
    <property type="entry name" value="EXPANSNFAMLY"/>
</dbReference>
<dbReference type="GO" id="GO:0009664">
    <property type="term" value="P:plant-type cell wall organization"/>
    <property type="evidence" value="ECO:0007669"/>
    <property type="project" value="InterPro"/>
</dbReference>
<dbReference type="OrthoDB" id="5823761at2759"/>
<evidence type="ECO:0000256" key="6">
    <source>
        <dbReference type="RuleBase" id="RU365023"/>
    </source>
</evidence>
<dbReference type="PRINTS" id="PR01226">
    <property type="entry name" value="EXPANSIN"/>
</dbReference>
<proteinExistence type="inferred from homology"/>
<keyword evidence="6" id="KW-0961">Cell wall biogenesis/degradation</keyword>
<evidence type="ECO:0000256" key="4">
    <source>
        <dbReference type="ARBA" id="ARBA00022729"/>
    </source>
</evidence>
<gene>
    <name evidence="9" type="ORF">GIB67_001925</name>
</gene>
<evidence type="ECO:0000256" key="3">
    <source>
        <dbReference type="ARBA" id="ARBA00022525"/>
    </source>
</evidence>
<dbReference type="Gene3D" id="2.60.40.760">
    <property type="entry name" value="Expansin, cellulose-binding-like domain"/>
    <property type="match status" value="1"/>
</dbReference>
<name>A0A7J7NVY1_9MAGN</name>
<comment type="function">
    <text evidence="6">Causes loosening and extension of plant cell walls by disrupting non-covalent bonding between cellulose microfibrils and matrix glucans. No enzymatic activity has been found.</text>
</comment>
<feature type="domain" description="Expansin-like EG45" evidence="7">
    <location>
        <begin position="29"/>
        <end position="144"/>
    </location>
</feature>
<dbReference type="InterPro" id="IPR009009">
    <property type="entry name" value="RlpA-like_DPBB"/>
</dbReference>
<keyword evidence="10" id="KW-1185">Reference proteome</keyword>
<dbReference type="AlphaFoldDB" id="A0A7J7NVY1"/>
<evidence type="ECO:0000256" key="5">
    <source>
        <dbReference type="ARBA" id="ARBA00023136"/>
    </source>
</evidence>
<dbReference type="InterPro" id="IPR036749">
    <property type="entry name" value="Expansin_CBD_sf"/>
</dbReference>
<dbReference type="Pfam" id="PF01357">
    <property type="entry name" value="Expansin_C"/>
    <property type="match status" value="1"/>
</dbReference>
<comment type="caution">
    <text evidence="9">The sequence shown here is derived from an EMBL/GenBank/DDBJ whole genome shotgun (WGS) entry which is preliminary data.</text>
</comment>
<dbReference type="SUPFAM" id="SSF49590">
    <property type="entry name" value="PHL pollen allergen"/>
    <property type="match status" value="1"/>
</dbReference>
<dbReference type="Pfam" id="PF03330">
    <property type="entry name" value="DPBB_1"/>
    <property type="match status" value="1"/>
</dbReference>
<dbReference type="FunFam" id="2.40.40.10:FF:000001">
    <property type="entry name" value="Expansin"/>
    <property type="match status" value="1"/>
</dbReference>
<dbReference type="GO" id="GO:0005576">
    <property type="term" value="C:extracellular region"/>
    <property type="evidence" value="ECO:0007669"/>
    <property type="project" value="InterPro"/>
</dbReference>
<evidence type="ECO:0000313" key="9">
    <source>
        <dbReference type="EMBL" id="KAF6171210.1"/>
    </source>
</evidence>
<dbReference type="PROSITE" id="PS50843">
    <property type="entry name" value="EXPANSIN_CBD"/>
    <property type="match status" value="1"/>
</dbReference>
<dbReference type="InterPro" id="IPR036908">
    <property type="entry name" value="RlpA-like_sf"/>
</dbReference>
<dbReference type="GO" id="GO:0016020">
    <property type="term" value="C:membrane"/>
    <property type="evidence" value="ECO:0007669"/>
    <property type="project" value="UniProtKB-SubCell"/>
</dbReference>
<dbReference type="EMBL" id="JACGCM010000511">
    <property type="protein sequence ID" value="KAF6171210.1"/>
    <property type="molecule type" value="Genomic_DNA"/>
</dbReference>
<keyword evidence="4" id="KW-0732">Signal</keyword>
<dbReference type="InterPro" id="IPR007118">
    <property type="entry name" value="Expan_Lol_pI"/>
</dbReference>
<keyword evidence="3 6" id="KW-0964">Secreted</keyword>
<dbReference type="SMART" id="SM00837">
    <property type="entry name" value="DPBB_1"/>
    <property type="match status" value="1"/>
</dbReference>
<dbReference type="Gene3D" id="2.40.40.10">
    <property type="entry name" value="RlpA-like domain"/>
    <property type="match status" value="1"/>
</dbReference>
<comment type="similarity">
    <text evidence="1 6">Belongs to the expansin family. Expansin A subfamily.</text>
</comment>
<comment type="subcellular location">
    <subcellularLocation>
        <location evidence="6">Secreted</location>
        <location evidence="6">Cell wall</location>
    </subcellularLocation>
    <subcellularLocation>
        <location evidence="6">Membrane</location>
        <topology evidence="6">Peripheral membrane protein</topology>
    </subcellularLocation>
</comment>
<dbReference type="Proteomes" id="UP000541444">
    <property type="component" value="Unassembled WGS sequence"/>
</dbReference>